<comment type="subcellular location">
    <subcellularLocation>
        <location evidence="1">Endomembrane system</location>
        <topology evidence="1">Multi-pass membrane protein</topology>
    </subcellularLocation>
</comment>
<sequence>MKHDRGLQPERTNLAWNRTALASAACSLLLLHVAARRGWGLATVPAVCTAAVAVTLVLLGRHRHLSTTGPRILLLVAVLVTIACVSALPLVLHG</sequence>
<comment type="caution">
    <text evidence="7">The sequence shown here is derived from an EMBL/GenBank/DDBJ whole genome shotgun (WGS) entry which is preliminary data.</text>
</comment>
<dbReference type="EMBL" id="QGHB01000004">
    <property type="protein sequence ID" value="PWK87239.1"/>
    <property type="molecule type" value="Genomic_DNA"/>
</dbReference>
<gene>
    <name evidence="7" type="ORF">C8D88_104400</name>
</gene>
<feature type="transmembrane region" description="Helical" evidence="5">
    <location>
        <begin position="15"/>
        <end position="35"/>
    </location>
</feature>
<evidence type="ECO:0000313" key="7">
    <source>
        <dbReference type="EMBL" id="PWK87239.1"/>
    </source>
</evidence>
<feature type="transmembrane region" description="Helical" evidence="5">
    <location>
        <begin position="41"/>
        <end position="60"/>
    </location>
</feature>
<keyword evidence="2 5" id="KW-0812">Transmembrane</keyword>
<dbReference type="Proteomes" id="UP000246005">
    <property type="component" value="Unassembled WGS sequence"/>
</dbReference>
<evidence type="ECO:0000313" key="8">
    <source>
        <dbReference type="Proteomes" id="UP000246005"/>
    </source>
</evidence>
<organism evidence="7 8">
    <name type="scientific">Lentzea atacamensis</name>
    <dbReference type="NCBI Taxonomy" id="531938"/>
    <lineage>
        <taxon>Bacteria</taxon>
        <taxon>Bacillati</taxon>
        <taxon>Actinomycetota</taxon>
        <taxon>Actinomycetes</taxon>
        <taxon>Pseudonocardiales</taxon>
        <taxon>Pseudonocardiaceae</taxon>
        <taxon>Lentzea</taxon>
    </lineage>
</organism>
<evidence type="ECO:0000256" key="2">
    <source>
        <dbReference type="ARBA" id="ARBA00022692"/>
    </source>
</evidence>
<dbReference type="AlphaFoldDB" id="A0A316IJ71"/>
<evidence type="ECO:0000256" key="1">
    <source>
        <dbReference type="ARBA" id="ARBA00004127"/>
    </source>
</evidence>
<dbReference type="GO" id="GO:0012505">
    <property type="term" value="C:endomembrane system"/>
    <property type="evidence" value="ECO:0007669"/>
    <property type="project" value="UniProtKB-SubCell"/>
</dbReference>
<evidence type="ECO:0000256" key="5">
    <source>
        <dbReference type="SAM" id="Phobius"/>
    </source>
</evidence>
<keyword evidence="3 5" id="KW-1133">Transmembrane helix</keyword>
<feature type="domain" description="DUF202" evidence="6">
    <location>
        <begin position="4"/>
        <end position="67"/>
    </location>
</feature>
<proteinExistence type="predicted"/>
<accession>A0A316IJ71</accession>
<dbReference type="InterPro" id="IPR003807">
    <property type="entry name" value="DUF202"/>
</dbReference>
<name>A0A316IJ71_9PSEU</name>
<keyword evidence="4 5" id="KW-0472">Membrane</keyword>
<evidence type="ECO:0000259" key="6">
    <source>
        <dbReference type="Pfam" id="PF02656"/>
    </source>
</evidence>
<feature type="transmembrane region" description="Helical" evidence="5">
    <location>
        <begin position="72"/>
        <end position="92"/>
    </location>
</feature>
<evidence type="ECO:0000256" key="4">
    <source>
        <dbReference type="ARBA" id="ARBA00023136"/>
    </source>
</evidence>
<protein>
    <submittedName>
        <fullName evidence="7">Uncharacterized protein DUF202</fullName>
    </submittedName>
</protein>
<evidence type="ECO:0000256" key="3">
    <source>
        <dbReference type="ARBA" id="ARBA00022989"/>
    </source>
</evidence>
<dbReference type="Pfam" id="PF02656">
    <property type="entry name" value="DUF202"/>
    <property type="match status" value="1"/>
</dbReference>
<reference evidence="7 8" key="1">
    <citation type="submission" date="2018-05" db="EMBL/GenBank/DDBJ databases">
        <title>Genomic Encyclopedia of Type Strains, Phase IV (KMG-IV): sequencing the most valuable type-strain genomes for metagenomic binning, comparative biology and taxonomic classification.</title>
        <authorList>
            <person name="Goeker M."/>
        </authorList>
    </citation>
    <scope>NUCLEOTIDE SEQUENCE [LARGE SCALE GENOMIC DNA]</scope>
    <source>
        <strain evidence="7 8">DSM 45480</strain>
    </source>
</reference>
<dbReference type="RefSeq" id="WP_109636835.1">
    <property type="nucleotide sequence ID" value="NZ_QGHB01000004.1"/>
</dbReference>